<keyword evidence="4" id="KW-0808">Transferase</keyword>
<dbReference type="SUPFAM" id="SSF55811">
    <property type="entry name" value="Nudix"/>
    <property type="match status" value="1"/>
</dbReference>
<gene>
    <name evidence="4" type="ORF">PFI31113_03321</name>
</gene>
<dbReference type="PANTHER" id="PTHR43861">
    <property type="entry name" value="TRANS-ACONITATE 2-METHYLTRANSFERASE-RELATED"/>
    <property type="match status" value="1"/>
</dbReference>
<organism evidence="4 5">
    <name type="scientific">Pandoraea fibrosis</name>
    <dbReference type="NCBI Taxonomy" id="1891094"/>
    <lineage>
        <taxon>Bacteria</taxon>
        <taxon>Pseudomonadati</taxon>
        <taxon>Pseudomonadota</taxon>
        <taxon>Betaproteobacteria</taxon>
        <taxon>Burkholderiales</taxon>
        <taxon>Burkholderiaceae</taxon>
        <taxon>Pandoraea</taxon>
    </lineage>
</organism>
<dbReference type="PROSITE" id="PS51462">
    <property type="entry name" value="NUDIX"/>
    <property type="match status" value="1"/>
</dbReference>
<dbReference type="InterPro" id="IPR025714">
    <property type="entry name" value="Methyltranfer_dom"/>
</dbReference>
<dbReference type="AlphaFoldDB" id="A0A5E4WN26"/>
<dbReference type="Gene3D" id="3.90.79.10">
    <property type="entry name" value="Nucleoside Triphosphate Pyrophosphohydrolase"/>
    <property type="match status" value="1"/>
</dbReference>
<dbReference type="InterPro" id="IPR029063">
    <property type="entry name" value="SAM-dependent_MTases_sf"/>
</dbReference>
<evidence type="ECO:0000313" key="4">
    <source>
        <dbReference type="EMBL" id="VVE25229.1"/>
    </source>
</evidence>
<dbReference type="RefSeq" id="WP_150600227.1">
    <property type="nucleotide sequence ID" value="NZ_CABPRW010000007.1"/>
</dbReference>
<dbReference type="Gene3D" id="3.40.50.150">
    <property type="entry name" value="Vaccinia Virus protein VP39"/>
    <property type="match status" value="1"/>
</dbReference>
<dbReference type="CDD" id="cd02440">
    <property type="entry name" value="AdoMet_MTases"/>
    <property type="match status" value="1"/>
</dbReference>
<dbReference type="GO" id="GO:0032259">
    <property type="term" value="P:methylation"/>
    <property type="evidence" value="ECO:0007669"/>
    <property type="project" value="UniProtKB-KW"/>
</dbReference>
<reference evidence="4 5" key="1">
    <citation type="submission" date="2019-08" db="EMBL/GenBank/DDBJ databases">
        <authorList>
            <person name="Peeters C."/>
        </authorList>
    </citation>
    <scope>NUCLEOTIDE SEQUENCE [LARGE SCALE GENOMIC DNA]</scope>
    <source>
        <strain evidence="4 5">LMG 31113</strain>
    </source>
</reference>
<name>A0A5E4WN26_9BURK</name>
<dbReference type="OrthoDB" id="9791228at2"/>
<feature type="domain" description="Nudix hydrolase" evidence="3">
    <location>
        <begin position="1"/>
        <end position="123"/>
    </location>
</feature>
<dbReference type="EMBL" id="CABPRW010000007">
    <property type="protein sequence ID" value="VVE25229.1"/>
    <property type="molecule type" value="Genomic_DNA"/>
</dbReference>
<accession>A0A5E4WN26</accession>
<keyword evidence="2" id="KW-0378">Hydrolase</keyword>
<dbReference type="InterPro" id="IPR015797">
    <property type="entry name" value="NUDIX_hydrolase-like_dom_sf"/>
</dbReference>
<dbReference type="Pfam" id="PF00293">
    <property type="entry name" value="NUDIX"/>
    <property type="match status" value="1"/>
</dbReference>
<dbReference type="InterPro" id="IPR020084">
    <property type="entry name" value="NUDIX_hydrolase_CS"/>
</dbReference>
<evidence type="ECO:0000256" key="1">
    <source>
        <dbReference type="ARBA" id="ARBA00001946"/>
    </source>
</evidence>
<comment type="cofactor">
    <cofactor evidence="1">
        <name>Mg(2+)</name>
        <dbReference type="ChEBI" id="CHEBI:18420"/>
    </cofactor>
</comment>
<protein>
    <submittedName>
        <fullName evidence="4">Methyltransferase type 11</fullName>
    </submittedName>
</protein>
<evidence type="ECO:0000259" key="3">
    <source>
        <dbReference type="PROSITE" id="PS51462"/>
    </source>
</evidence>
<dbReference type="Proteomes" id="UP000382577">
    <property type="component" value="Unassembled WGS sequence"/>
</dbReference>
<proteinExistence type="predicted"/>
<dbReference type="GO" id="GO:0008168">
    <property type="term" value="F:methyltransferase activity"/>
    <property type="evidence" value="ECO:0007669"/>
    <property type="project" value="UniProtKB-KW"/>
</dbReference>
<dbReference type="PROSITE" id="PS00893">
    <property type="entry name" value="NUDIX_BOX"/>
    <property type="match status" value="1"/>
</dbReference>
<dbReference type="GO" id="GO:0016787">
    <property type="term" value="F:hydrolase activity"/>
    <property type="evidence" value="ECO:0007669"/>
    <property type="project" value="UniProtKB-KW"/>
</dbReference>
<dbReference type="CDD" id="cd04699">
    <property type="entry name" value="NUDIX_MutT_Nudt1"/>
    <property type="match status" value="1"/>
</dbReference>
<evidence type="ECO:0000313" key="5">
    <source>
        <dbReference type="Proteomes" id="UP000382577"/>
    </source>
</evidence>
<dbReference type="InterPro" id="IPR000086">
    <property type="entry name" value="NUDIX_hydrolase_dom"/>
</dbReference>
<dbReference type="SUPFAM" id="SSF53335">
    <property type="entry name" value="S-adenosyl-L-methionine-dependent methyltransferases"/>
    <property type="match status" value="1"/>
</dbReference>
<sequence length="404" mass="44733">MDPVSVKAVVRGPQGILFLKNPRNELELPGGRPDHGETLESALTREMEEECGLSITSATYMGSQSCEIVPGRSVLLVFFYCTLPEGRLVLSDEHTAYEWVDLDAEPPHNMPSFYWEFCTQMRSGHNASEYAGAARPEYPLHTGEADRQRLMVTAQVYNAATTEFLRKFLPKTGRILEVGCGHGQIAQWLASNVPDATVIGLDNDADQISLARSAASAHGITNLSFRVGDLNDLASLSQFEKKFELITCRFTLLHIGQRRPVIEALLDLLAPSGILFVEEPSLGSLFCMPPVAGFEQANAAISAYGESRGVDYDCIEDIWSIATKMNVQIRDARFSQPTVWKKEHKALVKLSFQQFSPQLIAHGILEKNQASRIEQSLDNEYMDDLVISGGLRTLQVALSVKGRR</sequence>
<evidence type="ECO:0000256" key="2">
    <source>
        <dbReference type="ARBA" id="ARBA00022801"/>
    </source>
</evidence>
<keyword evidence="4" id="KW-0489">Methyltransferase</keyword>
<dbReference type="Pfam" id="PF13847">
    <property type="entry name" value="Methyltransf_31"/>
    <property type="match status" value="1"/>
</dbReference>